<comment type="similarity">
    <text evidence="5">Belongs to the archaeal Rpo11/eukaryotic RPB11/RPC19 RNA polymerase subunit family.</text>
</comment>
<evidence type="ECO:0000259" key="6">
    <source>
        <dbReference type="Pfam" id="PF13656"/>
    </source>
</evidence>
<dbReference type="GO" id="GO:0005665">
    <property type="term" value="C:RNA polymerase II, core complex"/>
    <property type="evidence" value="ECO:0007669"/>
    <property type="project" value="InterPro"/>
</dbReference>
<dbReference type="GO" id="GO:0046983">
    <property type="term" value="F:protein dimerization activity"/>
    <property type="evidence" value="ECO:0007669"/>
    <property type="project" value="InterPro"/>
</dbReference>
<keyword evidence="4" id="KW-0539">Nucleus</keyword>
<evidence type="ECO:0000256" key="1">
    <source>
        <dbReference type="ARBA" id="ARBA00004123"/>
    </source>
</evidence>
<name>A9BKX6_HEMAN</name>
<keyword evidence="2" id="KW-0240">DNA-directed RNA polymerase</keyword>
<dbReference type="EMBL" id="CP000882">
    <property type="protein sequence ID" value="ABW98131.1"/>
    <property type="molecule type" value="Genomic_DNA"/>
</dbReference>
<dbReference type="InterPro" id="IPR022905">
    <property type="entry name" value="Rpo11-like"/>
</dbReference>
<dbReference type="SUPFAM" id="SSF55257">
    <property type="entry name" value="RBP11-like subunits of RNA polymerase"/>
    <property type="match status" value="1"/>
</dbReference>
<evidence type="ECO:0000256" key="5">
    <source>
        <dbReference type="ARBA" id="ARBA00025751"/>
    </source>
</evidence>
<feature type="domain" description="DNA-directed RNA polymerase RBP11-like dimerisation" evidence="6">
    <location>
        <begin position="34"/>
        <end position="103"/>
    </location>
</feature>
<dbReference type="Gene3D" id="3.30.1360.10">
    <property type="entry name" value="RNA polymerase, RBP11-like subunit"/>
    <property type="match status" value="1"/>
</dbReference>
<dbReference type="InterPro" id="IPR036603">
    <property type="entry name" value="RBP11-like"/>
</dbReference>
<accession>A9BKX6</accession>
<protein>
    <submittedName>
        <fullName evidence="7">Rpb11</fullName>
    </submittedName>
</protein>
<dbReference type="HAMAP" id="MF_00261">
    <property type="entry name" value="RNApol_arch_Rpo11"/>
    <property type="match status" value="1"/>
</dbReference>
<dbReference type="GeneID" id="5739395"/>
<evidence type="ECO:0000256" key="2">
    <source>
        <dbReference type="ARBA" id="ARBA00022478"/>
    </source>
</evidence>
<comment type="subcellular location">
    <subcellularLocation>
        <location evidence="1">Nucleus</location>
    </subcellularLocation>
</comment>
<dbReference type="AlphaFoldDB" id="A9BKX6"/>
<dbReference type="CDD" id="cd06926">
    <property type="entry name" value="RNAP_II_RPB11"/>
    <property type="match status" value="1"/>
</dbReference>
<gene>
    <name evidence="7" type="ORF">HAN_2g313</name>
</gene>
<dbReference type="Proteomes" id="UP000243127">
    <property type="component" value="Nucleomorph 2"/>
</dbReference>
<dbReference type="InterPro" id="IPR037685">
    <property type="entry name" value="RBP11"/>
</dbReference>
<evidence type="ECO:0000256" key="3">
    <source>
        <dbReference type="ARBA" id="ARBA00023163"/>
    </source>
</evidence>
<dbReference type="PANTHER" id="PTHR13946:SF16">
    <property type="entry name" value="DNA-DIRECTED RNA POLYMERASE II SUBUNIT RPB11"/>
    <property type="match status" value="1"/>
</dbReference>
<dbReference type="GO" id="GO:0006366">
    <property type="term" value="P:transcription by RNA polymerase II"/>
    <property type="evidence" value="ECO:0007669"/>
    <property type="project" value="InterPro"/>
</dbReference>
<dbReference type="Pfam" id="PF13656">
    <property type="entry name" value="RNA_pol_L_2"/>
    <property type="match status" value="1"/>
</dbReference>
<reference evidence="7 8" key="1">
    <citation type="journal article" date="2007" name="Proc. Natl. Acad. Sci. U.S.A.">
        <title>Nucleomorph genome of Hemiselmis andersenii reveals complete intron loss and compaction as a driver of protein structure and function.</title>
        <authorList>
            <person name="Lane C.E."/>
            <person name="van den Heuvel K."/>
            <person name="Kozera C."/>
            <person name="Curtis B.A."/>
            <person name="Parsons B.J."/>
            <person name="Bowman S."/>
            <person name="Archibald J.M."/>
        </authorList>
    </citation>
    <scope>NUCLEOTIDE SEQUENCE [LARGE SCALE GENOMIC DNA]</scope>
    <source>
        <strain evidence="7 8">CCMP644</strain>
    </source>
</reference>
<keyword evidence="3" id="KW-0804">Transcription</keyword>
<keyword evidence="7" id="KW-0542">Nucleomorph</keyword>
<geneLocation type="nucleomorph" evidence="7"/>
<evidence type="ECO:0000256" key="4">
    <source>
        <dbReference type="ARBA" id="ARBA00023242"/>
    </source>
</evidence>
<organism evidence="7 8">
    <name type="scientific">Hemiselmis andersenii</name>
    <name type="common">Cryptophyte alga</name>
    <dbReference type="NCBI Taxonomy" id="464988"/>
    <lineage>
        <taxon>Eukaryota</taxon>
        <taxon>Cryptophyceae</taxon>
        <taxon>Cryptomonadales</taxon>
        <taxon>Hemiselmidaceae</taxon>
        <taxon>Hemiselmis</taxon>
    </lineage>
</organism>
<evidence type="ECO:0000313" key="7">
    <source>
        <dbReference type="EMBL" id="ABW98131.1"/>
    </source>
</evidence>
<proteinExistence type="inferred from homology"/>
<dbReference type="RefSeq" id="XP_001712456.1">
    <property type="nucleotide sequence ID" value="XM_001712404.1"/>
</dbReference>
<evidence type="ECO:0000313" key="8">
    <source>
        <dbReference type="Proteomes" id="UP000243127"/>
    </source>
</evidence>
<sequence>MSNTPNALESLVLPETLQKITFYKDEKNKNCGYFKIEKEDHTLGHLIHSKLLKEKSVIFSGYKRPHPLEHFIYLKIITDGVFSPKDAFDSVLKDLYIEFSYLEDGI</sequence>
<dbReference type="PANTHER" id="PTHR13946">
    <property type="entry name" value="DNA-DIRECTED RNA POLYMERASE I,II,III"/>
    <property type="match status" value="1"/>
</dbReference>
<dbReference type="GO" id="GO:0003899">
    <property type="term" value="F:DNA-directed RNA polymerase activity"/>
    <property type="evidence" value="ECO:0007669"/>
    <property type="project" value="InterPro"/>
</dbReference>
<dbReference type="InterPro" id="IPR009025">
    <property type="entry name" value="RBP11-like_dimer"/>
</dbReference>